<dbReference type="EC" id="1.13.11.11" evidence="1"/>
<feature type="compositionally biased region" description="Basic and acidic residues" evidence="2">
    <location>
        <begin position="679"/>
        <end position="694"/>
    </location>
</feature>
<evidence type="ECO:0000313" key="3">
    <source>
        <dbReference type="EMBL" id="KAF4681820.1"/>
    </source>
</evidence>
<dbReference type="HAMAP" id="MF_01972">
    <property type="entry name" value="T23O"/>
    <property type="match status" value="1"/>
</dbReference>
<name>A0A7J6NE88_PEROL</name>
<feature type="compositionally biased region" description="Basic and acidic residues" evidence="2">
    <location>
        <begin position="846"/>
        <end position="862"/>
    </location>
</feature>
<feature type="compositionally biased region" description="Polar residues" evidence="2">
    <location>
        <begin position="774"/>
        <end position="785"/>
    </location>
</feature>
<protein>
    <recommendedName>
        <fullName evidence="1">Tryptophan 2,3-dioxygenase</fullName>
        <shortName evidence="1">TDO</shortName>
        <ecNumber evidence="1">1.13.11.11</ecNumber>
    </recommendedName>
    <alternativeName>
        <fullName evidence="1">Tryptamin 2,3-dioxygenase</fullName>
    </alternativeName>
    <alternativeName>
        <fullName evidence="1">Tryptophan oxygenase</fullName>
        <shortName evidence="1">TO</shortName>
        <shortName evidence="1">TRPO</shortName>
    </alternativeName>
    <alternativeName>
        <fullName evidence="1">Tryptophan pyrrolase</fullName>
    </alternativeName>
    <alternativeName>
        <fullName evidence="1">Tryptophanase</fullName>
    </alternativeName>
</protein>
<comment type="function">
    <text evidence="1">Heme-dependent dioxygenase that catalyzes the oxidative cleavage of the L-tryptophan (L-Trp) pyrrole ring and converts L-tryptophan to N-formyl-L-kynurenine. Catalyzes the oxidative cleavage of the indole moiety.</text>
</comment>
<keyword evidence="1" id="KW-0823">Tryptophan catabolism</keyword>
<feature type="compositionally biased region" description="Low complexity" evidence="2">
    <location>
        <begin position="746"/>
        <end position="763"/>
    </location>
</feature>
<comment type="subunit">
    <text evidence="1">Homotetramer. Dimer of dimers.</text>
</comment>
<feature type="compositionally biased region" description="Acidic residues" evidence="2">
    <location>
        <begin position="252"/>
        <end position="265"/>
    </location>
</feature>
<dbReference type="Gene3D" id="1.20.58.480">
    <property type="match status" value="1"/>
</dbReference>
<dbReference type="Pfam" id="PF03301">
    <property type="entry name" value="Trp_dioxygenase"/>
    <property type="match status" value="1"/>
</dbReference>
<comment type="pathway">
    <text evidence="1">Amino-acid degradation; L-tryptophan degradation via kynurenine pathway; L-kynurenine from L-tryptophan: step 1/2.</text>
</comment>
<feature type="compositionally biased region" description="Basic and acidic residues" evidence="2">
    <location>
        <begin position="719"/>
        <end position="742"/>
    </location>
</feature>
<gene>
    <name evidence="3" type="primary">TDO2</name>
    <name evidence="3" type="ORF">FOZ60_011530</name>
</gene>
<dbReference type="OrthoDB" id="447477at2759"/>
<dbReference type="UniPathway" id="UPA00333">
    <property type="reaction ID" value="UER00453"/>
</dbReference>
<evidence type="ECO:0000313" key="4">
    <source>
        <dbReference type="Proteomes" id="UP000541610"/>
    </source>
</evidence>
<keyword evidence="1" id="KW-0408">Iron</keyword>
<dbReference type="Proteomes" id="UP000541610">
    <property type="component" value="Unassembled WGS sequence"/>
</dbReference>
<dbReference type="Gene3D" id="1.10.287.3810">
    <property type="match status" value="1"/>
</dbReference>
<dbReference type="GO" id="GO:0020037">
    <property type="term" value="F:heme binding"/>
    <property type="evidence" value="ECO:0007669"/>
    <property type="project" value="UniProtKB-UniRule"/>
</dbReference>
<keyword evidence="1" id="KW-0349">Heme</keyword>
<feature type="compositionally biased region" description="Low complexity" evidence="2">
    <location>
        <begin position="870"/>
        <end position="886"/>
    </location>
</feature>
<dbReference type="SUPFAM" id="SSF140959">
    <property type="entry name" value="Indolic compounds 2,3-dioxygenase-like"/>
    <property type="match status" value="1"/>
</dbReference>
<dbReference type="EMBL" id="JABANP010000482">
    <property type="protein sequence ID" value="KAF4681820.1"/>
    <property type="molecule type" value="Genomic_DNA"/>
</dbReference>
<keyword evidence="1" id="KW-0560">Oxidoreductase</keyword>
<dbReference type="CDD" id="cd22284">
    <property type="entry name" value="HD_CCDC61_N"/>
    <property type="match status" value="1"/>
</dbReference>
<evidence type="ECO:0000256" key="2">
    <source>
        <dbReference type="SAM" id="MobiDB-lite"/>
    </source>
</evidence>
<dbReference type="PANTHER" id="PTHR10138:SF0">
    <property type="entry name" value="TRYPTOPHAN 2,3-DIOXYGENASE"/>
    <property type="match status" value="1"/>
</dbReference>
<accession>A0A7J6NE88</accession>
<dbReference type="PANTHER" id="PTHR10138">
    <property type="entry name" value="TRYPTOPHAN 2,3-DIOXYGENASE"/>
    <property type="match status" value="1"/>
</dbReference>
<keyword evidence="1" id="KW-0479">Metal-binding</keyword>
<dbReference type="InterPro" id="IPR004981">
    <property type="entry name" value="Trp_2_3_dOase"/>
</dbReference>
<sequence>MNSLDECADPVELDFPDKVEAQHIKSGSVEHGLGHSYPRCYYPDYLRLDELLSLQQPYSEGCVGSSHGFAHDEMLFIVTHQTYELWFKQIIFEFESVHKIFSKSVIEEHDMAIVNERLARVRAIQNLLLGALPVLETMTPMDFLEFRDYLTPASGFQSAQFRIIEVMMGLPFSREGRKYGNPEFFLSKFHPKDIKRAVYWENQPSFVELTEKWLERLPLPNFDWLSQYKSAVYAMLESDEQTVRQVFGRESSDDEFGDDEGEEGSDSTGEDRLEQELKALRATRATFETLFHDEQHEEMKSRGVRRWSRTATLNALFIFLYRDLPLLQMPFQFLQNLLEIDNGFTQWRLAHAQMAQRMLGTKIGTGATSGSEYLTRAARANRVFLDLHNLSTYLVPRGMLPELPEHIMKMLKFPPPPDLPGSERGVTRRFHDVDYLVEIEIEGDNLTASCEERFEGTRWTSTFSSRFIEEITHRTGNFKSFAVFVQMLFDALLDTDQQEAVQDNTTVTVDILTGRDLELLRHRNGGGVPPSQSTSRSLPDSEAKRYLILTYQASYDRVHYPLALARQEPGSDAAALLRTIKRLSRELKVLGVGLCFARGADDVYRSSRGGSQAVSRSVDSECTVTADPVPSSRAAPSKKLIARLEEENERLVRRCAELQHEVDHRGPRGGGARGQQVSELKRLRETNNRLHGDLKQLREAKMRQAQLHRNEMEKLRKELNNARGQERQLRTKVRSLEGELSRQRSRAPSSAGSLRSAGRAASPVSPRTHMMNRSVRTGRSPSPATTRGRPHSAAPPRRPPSTTSSRSRGSVGSAPVRSTRSPREYAAGYVSPYAQRPSAGQRKPSPYREREFRASPVRRFDTRTSPVRGPSPVRRAESPVSRRPARSSPILKFTERPVPPTRESLASSKDTPVVATVAKSGGEVGDIDARLMALQNFLRNTMKA</sequence>
<dbReference type="GO" id="GO:0019441">
    <property type="term" value="P:L-tryptophan catabolic process to kynurenine"/>
    <property type="evidence" value="ECO:0007669"/>
    <property type="project" value="UniProtKB-UniRule"/>
</dbReference>
<organism evidence="3 4">
    <name type="scientific">Perkinsus olseni</name>
    <name type="common">Perkinsus atlanticus</name>
    <dbReference type="NCBI Taxonomy" id="32597"/>
    <lineage>
        <taxon>Eukaryota</taxon>
        <taxon>Sar</taxon>
        <taxon>Alveolata</taxon>
        <taxon>Perkinsozoa</taxon>
        <taxon>Perkinsea</taxon>
        <taxon>Perkinsida</taxon>
        <taxon>Perkinsidae</taxon>
        <taxon>Perkinsus</taxon>
    </lineage>
</organism>
<feature type="compositionally biased region" description="Low complexity" evidence="2">
    <location>
        <begin position="791"/>
        <end position="818"/>
    </location>
</feature>
<feature type="region of interest" description="Disordered" evidence="2">
    <location>
        <begin position="249"/>
        <end position="272"/>
    </location>
</feature>
<comment type="catalytic activity">
    <reaction evidence="1">
        <text>L-tryptophan + O2 = N-formyl-L-kynurenine</text>
        <dbReference type="Rhea" id="RHEA:24536"/>
        <dbReference type="ChEBI" id="CHEBI:15379"/>
        <dbReference type="ChEBI" id="CHEBI:57912"/>
        <dbReference type="ChEBI" id="CHEBI:58629"/>
        <dbReference type="EC" id="1.13.11.11"/>
    </reaction>
</comment>
<comment type="caution">
    <text evidence="1">Lacks conserved residue(s) required for the propagation of feature annotation.</text>
</comment>
<dbReference type="AlphaFoldDB" id="A0A7J6NE88"/>
<comment type="cofactor">
    <cofactor evidence="1">
        <name>heme</name>
        <dbReference type="ChEBI" id="CHEBI:30413"/>
    </cofactor>
    <text evidence="1">Binds 1 heme group per subunit.</text>
</comment>
<comment type="caution">
    <text evidence="3">The sequence shown here is derived from an EMBL/GenBank/DDBJ whole genome shotgun (WGS) entry which is preliminary data.</text>
</comment>
<reference evidence="3 4" key="1">
    <citation type="submission" date="2020-04" db="EMBL/GenBank/DDBJ databases">
        <title>Perkinsus olseni comparative genomics.</title>
        <authorList>
            <person name="Bogema D.R."/>
        </authorList>
    </citation>
    <scope>NUCLEOTIDE SEQUENCE [LARGE SCALE GENOMIC DNA]</scope>
    <source>
        <strain evidence="3">00978-12</strain>
    </source>
</reference>
<evidence type="ECO:0000256" key="1">
    <source>
        <dbReference type="HAMAP-Rule" id="MF_03020"/>
    </source>
</evidence>
<dbReference type="InterPro" id="IPR049733">
    <property type="entry name" value="CCDC61_N"/>
</dbReference>
<keyword evidence="1" id="KW-0223">Dioxygenase</keyword>
<dbReference type="InterPro" id="IPR037217">
    <property type="entry name" value="Trp/Indoleamine_2_3_dOase-like"/>
</dbReference>
<feature type="region of interest" description="Disordered" evidence="2">
    <location>
        <begin position="719"/>
        <end position="886"/>
    </location>
</feature>
<dbReference type="GO" id="GO:0046872">
    <property type="term" value="F:metal ion binding"/>
    <property type="evidence" value="ECO:0007669"/>
    <property type="project" value="UniProtKB-KW"/>
</dbReference>
<feature type="region of interest" description="Disordered" evidence="2">
    <location>
        <begin position="662"/>
        <end position="694"/>
    </location>
</feature>
<dbReference type="GO" id="GO:0004833">
    <property type="term" value="F:L-tryptophan 2,3-dioxygenase activity"/>
    <property type="evidence" value="ECO:0007669"/>
    <property type="project" value="UniProtKB-UniRule"/>
</dbReference>
<proteinExistence type="inferred from homology"/>
<comment type="similarity">
    <text evidence="1">Belongs to the tryptophan 2,3-dioxygenase family.</text>
</comment>
<dbReference type="GO" id="GO:0019442">
    <property type="term" value="P:L-tryptophan catabolic process to acetyl-CoA"/>
    <property type="evidence" value="ECO:0007669"/>
    <property type="project" value="TreeGrafter"/>
</dbReference>